<feature type="transmembrane region" description="Helical" evidence="1">
    <location>
        <begin position="96"/>
        <end position="117"/>
    </location>
</feature>
<name>A8ZQJ3_ACAM1</name>
<proteinExistence type="predicted"/>
<evidence type="ECO:0000313" key="2">
    <source>
        <dbReference type="EMBL" id="ABW33279.1"/>
    </source>
</evidence>
<keyword evidence="2" id="KW-0614">Plasmid</keyword>
<sequence>MTSEVQTKNPVFLRFSTVSYSRIQLITVELLANGQIPRCARVQEVAEGRLRGSPTWIHLFATTWGCIILQWDFLLQFFVARLQYFDYKTVTRLKLLHYRVVVHLKLLYYKIFLLTLVESIPNTLEKSC</sequence>
<dbReference type="HOGENOM" id="CLU_1954786_0_0_3"/>
<protein>
    <submittedName>
        <fullName evidence="2">Uncharacterized protein</fullName>
    </submittedName>
</protein>
<dbReference type="KEGG" id="amr:AM1_G0099"/>
<dbReference type="AlphaFoldDB" id="A8ZQJ3"/>
<reference evidence="2 3" key="1">
    <citation type="journal article" date="2008" name="Proc. Natl. Acad. Sci. U.S.A.">
        <title>Niche adaptation and genome expansion in the chlorophyll d-producing cyanobacterium Acaryochloris marina.</title>
        <authorList>
            <person name="Swingley W.D."/>
            <person name="Chen M."/>
            <person name="Cheung P.C."/>
            <person name="Conrad A.L."/>
            <person name="Dejesa L.C."/>
            <person name="Hao J."/>
            <person name="Honchak B.M."/>
            <person name="Karbach L.E."/>
            <person name="Kurdoglu A."/>
            <person name="Lahiri S."/>
            <person name="Mastrian S.D."/>
            <person name="Miyashita H."/>
            <person name="Page L."/>
            <person name="Ramakrishna P."/>
            <person name="Satoh S."/>
            <person name="Sattley W.M."/>
            <person name="Shimada Y."/>
            <person name="Taylor H.L."/>
            <person name="Tomo T."/>
            <person name="Tsuchiya T."/>
            <person name="Wang Z.T."/>
            <person name="Raymond J."/>
            <person name="Mimuro M."/>
            <person name="Blankenship R.E."/>
            <person name="Touchman J.W."/>
        </authorList>
    </citation>
    <scope>NUCLEOTIDE SEQUENCE [LARGE SCALE GENOMIC DNA]</scope>
    <source>
        <strain evidence="3">MBIC 11017</strain>
        <plasmid evidence="3">Plasmid pREB7</plasmid>
    </source>
</reference>
<evidence type="ECO:0000313" key="3">
    <source>
        <dbReference type="Proteomes" id="UP000000268"/>
    </source>
</evidence>
<geneLocation type="plasmid" evidence="2 3">
    <name>pREB7</name>
</geneLocation>
<dbReference type="EMBL" id="CP000844">
    <property type="protein sequence ID" value="ABW33279.1"/>
    <property type="molecule type" value="Genomic_DNA"/>
</dbReference>
<organism evidence="2 3">
    <name type="scientific">Acaryochloris marina (strain MBIC 11017)</name>
    <dbReference type="NCBI Taxonomy" id="329726"/>
    <lineage>
        <taxon>Bacteria</taxon>
        <taxon>Bacillati</taxon>
        <taxon>Cyanobacteriota</taxon>
        <taxon>Cyanophyceae</taxon>
        <taxon>Acaryochloridales</taxon>
        <taxon>Acaryochloridaceae</taxon>
        <taxon>Acaryochloris</taxon>
    </lineage>
</organism>
<dbReference type="Proteomes" id="UP000000268">
    <property type="component" value="Plasmid pREB7"/>
</dbReference>
<keyword evidence="1" id="KW-1133">Transmembrane helix</keyword>
<evidence type="ECO:0000256" key="1">
    <source>
        <dbReference type="SAM" id="Phobius"/>
    </source>
</evidence>
<accession>A8ZQJ3</accession>
<keyword evidence="1" id="KW-0812">Transmembrane</keyword>
<keyword evidence="1" id="KW-0472">Membrane</keyword>
<keyword evidence="3" id="KW-1185">Reference proteome</keyword>
<gene>
    <name evidence="2" type="ordered locus">AM1_G0099</name>
</gene>
<feature type="transmembrane region" description="Helical" evidence="1">
    <location>
        <begin position="56"/>
        <end position="75"/>
    </location>
</feature>